<organism evidence="4 5">
    <name type="scientific">Acorus calamus</name>
    <name type="common">Sweet flag</name>
    <dbReference type="NCBI Taxonomy" id="4465"/>
    <lineage>
        <taxon>Eukaryota</taxon>
        <taxon>Viridiplantae</taxon>
        <taxon>Streptophyta</taxon>
        <taxon>Embryophyta</taxon>
        <taxon>Tracheophyta</taxon>
        <taxon>Spermatophyta</taxon>
        <taxon>Magnoliopsida</taxon>
        <taxon>Liliopsida</taxon>
        <taxon>Acoraceae</taxon>
        <taxon>Acorus</taxon>
    </lineage>
</organism>
<dbReference type="Pfam" id="PF00657">
    <property type="entry name" value="Lipase_GDSL"/>
    <property type="match status" value="1"/>
</dbReference>
<comment type="similarity">
    <text evidence="1">Belongs to the 'GDSL' lipolytic enzyme family.</text>
</comment>
<reference evidence="4" key="2">
    <citation type="submission" date="2023-06" db="EMBL/GenBank/DDBJ databases">
        <authorList>
            <person name="Ma L."/>
            <person name="Liu K.-W."/>
            <person name="Li Z."/>
            <person name="Hsiao Y.-Y."/>
            <person name="Qi Y."/>
            <person name="Fu T."/>
            <person name="Tang G."/>
            <person name="Zhang D."/>
            <person name="Sun W.-H."/>
            <person name="Liu D.-K."/>
            <person name="Li Y."/>
            <person name="Chen G.-Z."/>
            <person name="Liu X.-D."/>
            <person name="Liao X.-Y."/>
            <person name="Jiang Y.-T."/>
            <person name="Yu X."/>
            <person name="Hao Y."/>
            <person name="Huang J."/>
            <person name="Zhao X.-W."/>
            <person name="Ke S."/>
            <person name="Chen Y.-Y."/>
            <person name="Wu W.-L."/>
            <person name="Hsu J.-L."/>
            <person name="Lin Y.-F."/>
            <person name="Huang M.-D."/>
            <person name="Li C.-Y."/>
            <person name="Huang L."/>
            <person name="Wang Z.-W."/>
            <person name="Zhao X."/>
            <person name="Zhong W.-Y."/>
            <person name="Peng D.-H."/>
            <person name="Ahmad S."/>
            <person name="Lan S."/>
            <person name="Zhang J.-S."/>
            <person name="Tsai W.-C."/>
            <person name="Van De Peer Y."/>
            <person name="Liu Z.-J."/>
        </authorList>
    </citation>
    <scope>NUCLEOTIDE SEQUENCE</scope>
    <source>
        <strain evidence="4">CP</strain>
        <tissue evidence="4">Leaves</tissue>
    </source>
</reference>
<reference evidence="4" key="1">
    <citation type="journal article" date="2023" name="Nat. Commun.">
        <title>Diploid and tetraploid genomes of Acorus and the evolution of monocots.</title>
        <authorList>
            <person name="Ma L."/>
            <person name="Liu K.W."/>
            <person name="Li Z."/>
            <person name="Hsiao Y.Y."/>
            <person name="Qi Y."/>
            <person name="Fu T."/>
            <person name="Tang G.D."/>
            <person name="Zhang D."/>
            <person name="Sun W.H."/>
            <person name="Liu D.K."/>
            <person name="Li Y."/>
            <person name="Chen G.Z."/>
            <person name="Liu X.D."/>
            <person name="Liao X.Y."/>
            <person name="Jiang Y.T."/>
            <person name="Yu X."/>
            <person name="Hao Y."/>
            <person name="Huang J."/>
            <person name="Zhao X.W."/>
            <person name="Ke S."/>
            <person name="Chen Y.Y."/>
            <person name="Wu W.L."/>
            <person name="Hsu J.L."/>
            <person name="Lin Y.F."/>
            <person name="Huang M.D."/>
            <person name="Li C.Y."/>
            <person name="Huang L."/>
            <person name="Wang Z.W."/>
            <person name="Zhao X."/>
            <person name="Zhong W.Y."/>
            <person name="Peng D.H."/>
            <person name="Ahmad S."/>
            <person name="Lan S."/>
            <person name="Zhang J.S."/>
            <person name="Tsai W.C."/>
            <person name="Van de Peer Y."/>
            <person name="Liu Z.J."/>
        </authorList>
    </citation>
    <scope>NUCLEOTIDE SEQUENCE</scope>
    <source>
        <tissue evidence="4">Leaves</tissue>
    </source>
</reference>
<evidence type="ECO:0000313" key="5">
    <source>
        <dbReference type="Proteomes" id="UP001180020"/>
    </source>
</evidence>
<evidence type="ECO:0000256" key="2">
    <source>
        <dbReference type="ARBA" id="ARBA00022801"/>
    </source>
</evidence>
<dbReference type="GO" id="GO:0016042">
    <property type="term" value="P:lipid catabolic process"/>
    <property type="evidence" value="ECO:0007669"/>
    <property type="project" value="UniProtKB-KW"/>
</dbReference>
<dbReference type="EMBL" id="JAUJYO010000014">
    <property type="protein sequence ID" value="KAK1299363.1"/>
    <property type="molecule type" value="Genomic_DNA"/>
</dbReference>
<keyword evidence="5" id="KW-1185">Reference proteome</keyword>
<dbReference type="InterPro" id="IPR051058">
    <property type="entry name" value="GDSL_Est/Lipase"/>
</dbReference>
<name>A0AAV9DGV5_ACOCL</name>
<comment type="caution">
    <text evidence="4">The sequence shown here is derived from an EMBL/GenBank/DDBJ whole genome shotgun (WGS) entry which is preliminary data.</text>
</comment>
<dbReference type="Gene3D" id="3.40.50.1110">
    <property type="entry name" value="SGNH hydrolase"/>
    <property type="match status" value="1"/>
</dbReference>
<dbReference type="Proteomes" id="UP001180020">
    <property type="component" value="Unassembled WGS sequence"/>
</dbReference>
<keyword evidence="3" id="KW-0443">Lipid metabolism</keyword>
<sequence>MVSSHNVPAVFIFGDSTLDAGNNHFNKNCSVQADFPPYGRDFFGRRPTGRFTNGRTGVTPLQTQVDQFTSLVKLNKLDKPTISRSLFLLESGSNDVFRYFLPIGPPRPQPDAYVSAMLSSVRAFTRQVHALGARRIALFSLGPVGCIPARALLPESSPLGACHPEMNRMARRFNRGLEGIVGSAPMTLPGAFAVYGATYDVVQLFRKLPKRYRVLGGMGQCGTGNYTVCGEPEKFLFWDFFHPSQHAYALISKAFWGGRPSRIRPMNLRQLAELNVSAV</sequence>
<evidence type="ECO:0000313" key="4">
    <source>
        <dbReference type="EMBL" id="KAK1299363.1"/>
    </source>
</evidence>
<accession>A0AAV9DGV5</accession>
<dbReference type="GO" id="GO:0016788">
    <property type="term" value="F:hydrolase activity, acting on ester bonds"/>
    <property type="evidence" value="ECO:0007669"/>
    <property type="project" value="InterPro"/>
</dbReference>
<evidence type="ECO:0000256" key="1">
    <source>
        <dbReference type="ARBA" id="ARBA00008668"/>
    </source>
</evidence>
<keyword evidence="3" id="KW-0442">Lipid degradation</keyword>
<dbReference type="SUPFAM" id="SSF52266">
    <property type="entry name" value="SGNH hydrolase"/>
    <property type="match status" value="1"/>
</dbReference>
<proteinExistence type="inferred from homology"/>
<gene>
    <name evidence="4" type="primary">GLIP6</name>
    <name evidence="4" type="ORF">QJS10_CPB14g00287</name>
</gene>
<evidence type="ECO:0000256" key="3">
    <source>
        <dbReference type="ARBA" id="ARBA00022963"/>
    </source>
</evidence>
<protein>
    <submittedName>
        <fullName evidence="4">GDSL esterase/lipase 6</fullName>
    </submittedName>
</protein>
<dbReference type="AlphaFoldDB" id="A0AAV9DGV5"/>
<dbReference type="InterPro" id="IPR001087">
    <property type="entry name" value="GDSL"/>
</dbReference>
<dbReference type="InterPro" id="IPR036514">
    <property type="entry name" value="SGNH_hydro_sf"/>
</dbReference>
<dbReference type="PANTHER" id="PTHR45648">
    <property type="entry name" value="GDSL LIPASE/ACYLHYDROLASE FAMILY PROTEIN (AFU_ORTHOLOGUE AFUA_4G14700)"/>
    <property type="match status" value="1"/>
</dbReference>
<keyword evidence="2" id="KW-0378">Hydrolase</keyword>
<dbReference type="PANTHER" id="PTHR45648:SF141">
    <property type="entry name" value="GDSL ESTERASE_LIPASE 6"/>
    <property type="match status" value="1"/>
</dbReference>